<dbReference type="RefSeq" id="WP_154724994.1">
    <property type="nucleotide sequence ID" value="NZ_CBTK010000273.1"/>
</dbReference>
<dbReference type="EMBL" id="CBTK010000273">
    <property type="protein sequence ID" value="CDH46717.1"/>
    <property type="molecule type" value="Genomic_DNA"/>
</dbReference>
<protein>
    <submittedName>
        <fullName evidence="2">Lipoprotein</fullName>
    </submittedName>
</protein>
<dbReference type="CDD" id="cd00442">
    <property type="entry name" value="Lyz-like"/>
    <property type="match status" value="1"/>
</dbReference>
<accession>A0A7U7J5F1</accession>
<keyword evidence="3" id="KW-1185">Reference proteome</keyword>
<dbReference type="OrthoDB" id="9789144at2"/>
<dbReference type="Gene3D" id="1.10.530.10">
    <property type="match status" value="1"/>
</dbReference>
<dbReference type="InterPro" id="IPR045795">
    <property type="entry name" value="SLT_4"/>
</dbReference>
<comment type="caution">
    <text evidence="2">The sequence shown here is derived from an EMBL/GenBank/DDBJ whole genome shotgun (WGS) entry which is preliminary data.</text>
</comment>
<gene>
    <name evidence="2" type="ORF">BN874_570005</name>
</gene>
<evidence type="ECO:0000313" key="2">
    <source>
        <dbReference type="EMBL" id="CDH46717.1"/>
    </source>
</evidence>
<reference evidence="2 3" key="1">
    <citation type="journal article" date="2014" name="ISME J.">
        <title>Candidatus Competibacter-lineage genomes retrieved from metagenomes reveal functional metabolic diversity.</title>
        <authorList>
            <person name="McIlroy S.J."/>
            <person name="Albertsen M."/>
            <person name="Andresen E.K."/>
            <person name="Saunders A.M."/>
            <person name="Kristiansen R."/>
            <person name="Stokholm-Bjerregaard M."/>
            <person name="Nielsen K.L."/>
            <person name="Nielsen P.H."/>
        </authorList>
    </citation>
    <scope>NUCLEOTIDE SEQUENCE [LARGE SCALE GENOMIC DNA]</scope>
    <source>
        <strain evidence="2 3">Run_B_J11</strain>
    </source>
</reference>
<dbReference type="Pfam" id="PF19489">
    <property type="entry name" value="SLT_4"/>
    <property type="match status" value="1"/>
</dbReference>
<dbReference type="SUPFAM" id="SSF53955">
    <property type="entry name" value="Lysozyme-like"/>
    <property type="match status" value="1"/>
</dbReference>
<sequence>MRRQIWPWVLGWSGGVLLLLVACTTAPPRNVNDACAIFAEYGDWFADAKTASRRWGVPLPVLLAIIHQESAFQADAQPPRTWYLGFIPGTRPSSAYGYSQALDGTWERYIAATGNRGADRDEFEDAVDFIGWYISETSRRNRVARNNAYNQYLAYHEGQDGFAKGSYRQKPWLMKRARQVRQQADRYRAQLNRCEPRLAAQ</sequence>
<proteinExistence type="predicted"/>
<organism evidence="2 3">
    <name type="scientific">Candidatus Contendobacter odensis Run_B_J11</name>
    <dbReference type="NCBI Taxonomy" id="1400861"/>
    <lineage>
        <taxon>Bacteria</taxon>
        <taxon>Pseudomonadati</taxon>
        <taxon>Pseudomonadota</taxon>
        <taxon>Gammaproteobacteria</taxon>
        <taxon>Candidatus Competibacteraceae</taxon>
        <taxon>Candidatus Contendibacter</taxon>
    </lineage>
</organism>
<keyword evidence="2" id="KW-0449">Lipoprotein</keyword>
<dbReference type="Proteomes" id="UP000019184">
    <property type="component" value="Unassembled WGS sequence"/>
</dbReference>
<evidence type="ECO:0000313" key="3">
    <source>
        <dbReference type="Proteomes" id="UP000019184"/>
    </source>
</evidence>
<dbReference type="AlphaFoldDB" id="A0A7U7J5F1"/>
<name>A0A7U7J5F1_9GAMM</name>
<dbReference type="PROSITE" id="PS51257">
    <property type="entry name" value="PROKAR_LIPOPROTEIN"/>
    <property type="match status" value="1"/>
</dbReference>
<feature type="domain" description="Transglycosylase SLT" evidence="1">
    <location>
        <begin position="16"/>
        <end position="194"/>
    </location>
</feature>
<evidence type="ECO:0000259" key="1">
    <source>
        <dbReference type="Pfam" id="PF19489"/>
    </source>
</evidence>
<dbReference type="InterPro" id="IPR023346">
    <property type="entry name" value="Lysozyme-like_dom_sf"/>
</dbReference>